<dbReference type="PANTHER" id="PTHR48090:SF7">
    <property type="entry name" value="RFBJ PROTEIN"/>
    <property type="match status" value="1"/>
</dbReference>
<dbReference type="SUPFAM" id="SSF53448">
    <property type="entry name" value="Nucleotide-diphospho-sugar transferases"/>
    <property type="match status" value="1"/>
</dbReference>
<keyword evidence="1" id="KW-1133">Transmembrane helix</keyword>
<dbReference type="OrthoDB" id="9810303at2"/>
<sequence length="407" mass="44302">MTELSDTESPPNTYDVEVSVVMPCLNEADTIETCIRKAQQAFAAHGINGEVVIGDNGSDDGSQKLAIDLGARVVDVPQRGYGSALMGGIAAARGEFVIMGDADDSYEFLEIPKFVDALRAGSDLVQGCRLPSGGGQILPGAMPFLHRWLGNPMLSRMAAVFFRVPIHDIYCGLRGFRRDFYESLNQRCTGMEFATEMIVKSTLVEGRISEVPITLHPDGRKAHPPHLRTFRDGWRTVRFFMLYSPRWTFFLPGLLMILLGVLGYAVALPGVTIGGATFDAHTLLFASLSAIVGFQSVIFAVLAQVYGTDSGMLPVHRGLTQWINVATLERMLIGAAIVGLMGTGLLLCAVLQWYRAEFGRLDYAVTMRWVIPGVTLTALAVQTALASLFLGILRMHHQPSSSMGESQ</sequence>
<dbReference type="InterPro" id="IPR050256">
    <property type="entry name" value="Glycosyltransferase_2"/>
</dbReference>
<dbReference type="RefSeq" id="WP_077022642.1">
    <property type="nucleotide sequence ID" value="NZ_CP017641.1"/>
</dbReference>
<dbReference type="Proteomes" id="UP000187735">
    <property type="component" value="Chromosome"/>
</dbReference>
<dbReference type="CDD" id="cd04179">
    <property type="entry name" value="DPM_DPG-synthase_like"/>
    <property type="match status" value="1"/>
</dbReference>
<protein>
    <submittedName>
        <fullName evidence="4">Undecaprenyl-phosphate 4-deoxy-4-formamido-L-arabinose transferase</fullName>
        <ecNumber evidence="4">2.4.2.53</ecNumber>
    </submittedName>
</protein>
<keyword evidence="1" id="KW-0812">Transmembrane</keyword>
<feature type="transmembrane region" description="Helical" evidence="1">
    <location>
        <begin position="331"/>
        <end position="354"/>
    </location>
</feature>
<evidence type="ECO:0000259" key="2">
    <source>
        <dbReference type="Pfam" id="PF00535"/>
    </source>
</evidence>
<gene>
    <name evidence="4" type="primary">arnC_2</name>
    <name evidence="4" type="ORF">Fuma_00380</name>
</gene>
<evidence type="ECO:0000256" key="1">
    <source>
        <dbReference type="SAM" id="Phobius"/>
    </source>
</evidence>
<feature type="domain" description="Low-salt glycan biosynthesis hexosyltransferase Agl6 C-terminal transmembrane region" evidence="3">
    <location>
        <begin position="301"/>
        <end position="394"/>
    </location>
</feature>
<organism evidence="4 5">
    <name type="scientific">Fuerstiella marisgermanici</name>
    <dbReference type="NCBI Taxonomy" id="1891926"/>
    <lineage>
        <taxon>Bacteria</taxon>
        <taxon>Pseudomonadati</taxon>
        <taxon>Planctomycetota</taxon>
        <taxon>Planctomycetia</taxon>
        <taxon>Planctomycetales</taxon>
        <taxon>Planctomycetaceae</taxon>
        <taxon>Fuerstiella</taxon>
    </lineage>
</organism>
<feature type="domain" description="Glycosyltransferase 2-like" evidence="2">
    <location>
        <begin position="19"/>
        <end position="182"/>
    </location>
</feature>
<dbReference type="InterPro" id="IPR058718">
    <property type="entry name" value="Agl6_TM_C"/>
</dbReference>
<dbReference type="Pfam" id="PF26629">
    <property type="entry name" value="GT2_TM_C"/>
    <property type="match status" value="1"/>
</dbReference>
<accession>A0A1P8W9Q5</accession>
<feature type="transmembrane region" description="Helical" evidence="1">
    <location>
        <begin position="283"/>
        <end position="307"/>
    </location>
</feature>
<dbReference type="EMBL" id="CP017641">
    <property type="protein sequence ID" value="APZ90796.1"/>
    <property type="molecule type" value="Genomic_DNA"/>
</dbReference>
<keyword evidence="5" id="KW-1185">Reference proteome</keyword>
<dbReference type="AlphaFoldDB" id="A0A1P8W9Q5"/>
<feature type="transmembrane region" description="Helical" evidence="1">
    <location>
        <begin position="247"/>
        <end position="271"/>
    </location>
</feature>
<name>A0A1P8W9Q5_9PLAN</name>
<keyword evidence="4" id="KW-0328">Glycosyltransferase</keyword>
<reference evidence="4 5" key="1">
    <citation type="journal article" date="2016" name="Front. Microbiol.">
        <title>Fuerstia marisgermanicae gen. nov., sp. nov., an Unusual Member of the Phylum Planctomycetes from the German Wadden Sea.</title>
        <authorList>
            <person name="Kohn T."/>
            <person name="Heuer A."/>
            <person name="Jogler M."/>
            <person name="Vollmers J."/>
            <person name="Boedeker C."/>
            <person name="Bunk B."/>
            <person name="Rast P."/>
            <person name="Borchert D."/>
            <person name="Glockner I."/>
            <person name="Freese H.M."/>
            <person name="Klenk H.P."/>
            <person name="Overmann J."/>
            <person name="Kaster A.K."/>
            <person name="Rohde M."/>
            <person name="Wiegand S."/>
            <person name="Jogler C."/>
        </authorList>
    </citation>
    <scope>NUCLEOTIDE SEQUENCE [LARGE SCALE GENOMIC DNA]</scope>
    <source>
        <strain evidence="4 5">NH11</strain>
    </source>
</reference>
<dbReference type="Pfam" id="PF00535">
    <property type="entry name" value="Glycos_transf_2"/>
    <property type="match status" value="1"/>
</dbReference>
<evidence type="ECO:0000313" key="4">
    <source>
        <dbReference type="EMBL" id="APZ90796.1"/>
    </source>
</evidence>
<dbReference type="KEGG" id="fmr:Fuma_00380"/>
<proteinExistence type="predicted"/>
<dbReference type="Gene3D" id="3.90.550.10">
    <property type="entry name" value="Spore Coat Polysaccharide Biosynthesis Protein SpsA, Chain A"/>
    <property type="match status" value="1"/>
</dbReference>
<dbReference type="EC" id="2.4.2.53" evidence="4"/>
<feature type="transmembrane region" description="Helical" evidence="1">
    <location>
        <begin position="369"/>
        <end position="393"/>
    </location>
</feature>
<dbReference type="PANTHER" id="PTHR48090">
    <property type="entry name" value="UNDECAPRENYL-PHOSPHATE 4-DEOXY-4-FORMAMIDO-L-ARABINOSE TRANSFERASE-RELATED"/>
    <property type="match status" value="1"/>
</dbReference>
<keyword evidence="4" id="KW-0808">Transferase</keyword>
<keyword evidence="1" id="KW-0472">Membrane</keyword>
<dbReference type="GO" id="GO:0099621">
    <property type="term" value="F:undecaprenyl-phosphate 4-deoxy-4-formamido-L-arabinose transferase activity"/>
    <property type="evidence" value="ECO:0007669"/>
    <property type="project" value="UniProtKB-EC"/>
</dbReference>
<dbReference type="InterPro" id="IPR029044">
    <property type="entry name" value="Nucleotide-diphossugar_trans"/>
</dbReference>
<dbReference type="InterPro" id="IPR001173">
    <property type="entry name" value="Glyco_trans_2-like"/>
</dbReference>
<dbReference type="STRING" id="1891926.Fuma_00380"/>
<evidence type="ECO:0000259" key="3">
    <source>
        <dbReference type="Pfam" id="PF26629"/>
    </source>
</evidence>
<evidence type="ECO:0000313" key="5">
    <source>
        <dbReference type="Proteomes" id="UP000187735"/>
    </source>
</evidence>